<sequence>MIIHIVKPGETILSIADSYGISVKKLKIYNNLTEEDSLVVGEALIILIPEITYTVKEGDTLVQIADAFGTKPIELLRYNPELSEKQALYSGDEIVISFRGEKGHTIATNGFAYPFIDTKTLLRTLPYLSYLTVYSYTVSATGDLSELDDDEIIKLAKAYGTEPIMMIIPASHNNDEAMAVVDAIISDIAIEDRFISQILHTLKTKGYSGVSFHTPYIHPRYRENYRRHATKMLDCINSAGYKVMDTFENPIFGFDYKFMTSGLSGITLIVYEFGYSDRLSLGTLCTENYRRVIGDFTKMVPSDMVSFGLPMQGYIYQLPFIAGASQGRAISYKAALELAAQNNAQISYDPLTNSVSFYFYSGDEYLVRFWDVRSYEVFLKLVPEFNLYGVGIWSIMQWYPQLWLSMAAQYTII</sequence>
<dbReference type="AlphaFoldDB" id="A0A7I8DKX0"/>
<dbReference type="GO" id="GO:0016787">
    <property type="term" value="F:hydrolase activity"/>
    <property type="evidence" value="ECO:0007669"/>
    <property type="project" value="UniProtKB-KW"/>
</dbReference>
<dbReference type="SMART" id="SM00257">
    <property type="entry name" value="LysM"/>
    <property type="match status" value="2"/>
</dbReference>
<protein>
    <submittedName>
        <fullName evidence="2">Glycosyl hydrolase</fullName>
    </submittedName>
</protein>
<evidence type="ECO:0000313" key="2">
    <source>
        <dbReference type="EMBL" id="BCJ98972.1"/>
    </source>
</evidence>
<evidence type="ECO:0000313" key="3">
    <source>
        <dbReference type="Proteomes" id="UP000515703"/>
    </source>
</evidence>
<organism evidence="2 3">
    <name type="scientific">Anaerocolumna chitinilytica</name>
    <dbReference type="NCBI Taxonomy" id="1727145"/>
    <lineage>
        <taxon>Bacteria</taxon>
        <taxon>Bacillati</taxon>
        <taxon>Bacillota</taxon>
        <taxon>Clostridia</taxon>
        <taxon>Lachnospirales</taxon>
        <taxon>Lachnospiraceae</taxon>
        <taxon>Anaerocolumna</taxon>
    </lineage>
</organism>
<dbReference type="Gene3D" id="3.20.20.80">
    <property type="entry name" value="Glycosidases"/>
    <property type="match status" value="1"/>
</dbReference>
<dbReference type="GO" id="GO:0070492">
    <property type="term" value="F:oligosaccharide binding"/>
    <property type="evidence" value="ECO:0007669"/>
    <property type="project" value="TreeGrafter"/>
</dbReference>
<dbReference type="RefSeq" id="WP_185259262.1">
    <property type="nucleotide sequence ID" value="NZ_AP023368.1"/>
</dbReference>
<dbReference type="Gene3D" id="3.10.50.10">
    <property type="match status" value="1"/>
</dbReference>
<dbReference type="SUPFAM" id="SSF51445">
    <property type="entry name" value="(Trans)glycosidases"/>
    <property type="match status" value="1"/>
</dbReference>
<dbReference type="SUPFAM" id="SSF54106">
    <property type="entry name" value="LysM domain"/>
    <property type="match status" value="2"/>
</dbReference>
<dbReference type="KEGG" id="acht:bsdcttw_20130"/>
<accession>A0A7I8DKX0</accession>
<dbReference type="PROSITE" id="PS51782">
    <property type="entry name" value="LYSM"/>
    <property type="match status" value="2"/>
</dbReference>
<gene>
    <name evidence="2" type="ORF">bsdcttw_20130</name>
</gene>
<dbReference type="InterPro" id="IPR018392">
    <property type="entry name" value="LysM"/>
</dbReference>
<dbReference type="GO" id="GO:0012505">
    <property type="term" value="C:endomembrane system"/>
    <property type="evidence" value="ECO:0007669"/>
    <property type="project" value="TreeGrafter"/>
</dbReference>
<dbReference type="EMBL" id="AP023368">
    <property type="protein sequence ID" value="BCJ98972.1"/>
    <property type="molecule type" value="Genomic_DNA"/>
</dbReference>
<dbReference type="Proteomes" id="UP000515703">
    <property type="component" value="Chromosome"/>
</dbReference>
<keyword evidence="2" id="KW-0378">Hydrolase</keyword>
<dbReference type="PANTHER" id="PTHR46066">
    <property type="entry name" value="CHITINASE DOMAIN-CONTAINING PROTEIN 1 FAMILY MEMBER"/>
    <property type="match status" value="1"/>
</dbReference>
<keyword evidence="3" id="KW-1185">Reference proteome</keyword>
<dbReference type="Gene3D" id="3.10.350.10">
    <property type="entry name" value="LysM domain"/>
    <property type="match status" value="2"/>
</dbReference>
<feature type="domain" description="LysM" evidence="1">
    <location>
        <begin position="2"/>
        <end position="46"/>
    </location>
</feature>
<dbReference type="InterPro" id="IPR029070">
    <property type="entry name" value="Chitinase_insertion_sf"/>
</dbReference>
<evidence type="ECO:0000259" key="1">
    <source>
        <dbReference type="PROSITE" id="PS51782"/>
    </source>
</evidence>
<dbReference type="InterPro" id="IPR017853">
    <property type="entry name" value="GH"/>
</dbReference>
<feature type="domain" description="LysM" evidence="1">
    <location>
        <begin position="51"/>
        <end position="96"/>
    </location>
</feature>
<reference evidence="2 3" key="1">
    <citation type="submission" date="2020-08" db="EMBL/GenBank/DDBJ databases">
        <title>Draft genome sequencing of an Anaerocolumna strain isolated from anoxic soil subjected to BSD treatment.</title>
        <authorList>
            <person name="Uek A."/>
            <person name="Tonouchi A."/>
        </authorList>
    </citation>
    <scope>NUCLEOTIDE SEQUENCE [LARGE SCALE GENOMIC DNA]</scope>
    <source>
        <strain evidence="2 3">CTTW</strain>
    </source>
</reference>
<dbReference type="Pfam" id="PF01476">
    <property type="entry name" value="LysM"/>
    <property type="match status" value="2"/>
</dbReference>
<dbReference type="PANTHER" id="PTHR46066:SF2">
    <property type="entry name" value="CHITINASE DOMAIN-CONTAINING PROTEIN 1"/>
    <property type="match status" value="1"/>
</dbReference>
<dbReference type="InterPro" id="IPR036779">
    <property type="entry name" value="LysM_dom_sf"/>
</dbReference>
<proteinExistence type="predicted"/>
<reference evidence="2 3" key="2">
    <citation type="submission" date="2020-08" db="EMBL/GenBank/DDBJ databases">
        <authorList>
            <person name="Ueki A."/>
            <person name="Tonouchi A."/>
        </authorList>
    </citation>
    <scope>NUCLEOTIDE SEQUENCE [LARGE SCALE GENOMIC DNA]</scope>
    <source>
        <strain evidence="2 3">CTTW</strain>
    </source>
</reference>
<name>A0A7I8DKX0_9FIRM</name>
<dbReference type="CDD" id="cd00118">
    <property type="entry name" value="LysM"/>
    <property type="match status" value="2"/>
</dbReference>